<accession>A0YAR7</accession>
<comment type="similarity">
    <text evidence="1">Belongs to the bactofilin family.</text>
</comment>
<dbReference type="Proteomes" id="UP000004931">
    <property type="component" value="Unassembled WGS sequence"/>
</dbReference>
<evidence type="ECO:0000256" key="1">
    <source>
        <dbReference type="ARBA" id="ARBA00044755"/>
    </source>
</evidence>
<dbReference type="eggNOG" id="COG1664">
    <property type="taxonomic scope" value="Bacteria"/>
</dbReference>
<sequence length="133" mass="14027">MAFQSGNTTTLISKESEIVGDVNFSGDLEIQGIIRGNIYAKADKSASVRIVEGGQVEGEIHSPRIIVNGEIRGDVHSSEHVELAAKANVEGNVHYNLIEMVKGAQLNGSLIYAGAAKKTVAIKPSQGAIELGQ</sequence>
<protein>
    <submittedName>
        <fullName evidence="2">Integral membrane protein CcmA involved in cell shape determination</fullName>
    </submittedName>
</protein>
<gene>
    <name evidence="2" type="ORF">GP2143_18236</name>
</gene>
<dbReference type="EMBL" id="AAVT01000001">
    <property type="protein sequence ID" value="EAW33221.1"/>
    <property type="molecule type" value="Genomic_DNA"/>
</dbReference>
<dbReference type="AlphaFoldDB" id="A0YAR7"/>
<evidence type="ECO:0000313" key="2">
    <source>
        <dbReference type="EMBL" id="EAW33221.1"/>
    </source>
</evidence>
<proteinExistence type="inferred from homology"/>
<evidence type="ECO:0000313" key="3">
    <source>
        <dbReference type="Proteomes" id="UP000004931"/>
    </source>
</evidence>
<comment type="caution">
    <text evidence="2">The sequence shown here is derived from an EMBL/GenBank/DDBJ whole genome shotgun (WGS) entry which is preliminary data.</text>
</comment>
<dbReference type="Pfam" id="PF04519">
    <property type="entry name" value="Bactofilin"/>
    <property type="match status" value="1"/>
</dbReference>
<dbReference type="PANTHER" id="PTHR35024:SF4">
    <property type="entry name" value="POLYMER-FORMING CYTOSKELETAL PROTEIN"/>
    <property type="match status" value="1"/>
</dbReference>
<dbReference type="InterPro" id="IPR007607">
    <property type="entry name" value="BacA/B"/>
</dbReference>
<name>A0YAR7_9GAMM</name>
<dbReference type="OrthoDB" id="5294247at2"/>
<reference evidence="2 3" key="1">
    <citation type="journal article" date="2010" name="J. Bacteriol.">
        <title>Genome sequence of the oligotrophic marine Gammaproteobacterium HTCC2143, isolated from the Oregon Coast.</title>
        <authorList>
            <person name="Oh H.M."/>
            <person name="Kang I."/>
            <person name="Ferriera S."/>
            <person name="Giovannoni S.J."/>
            <person name="Cho J.C."/>
        </authorList>
    </citation>
    <scope>NUCLEOTIDE SEQUENCE [LARGE SCALE GENOMIC DNA]</scope>
    <source>
        <strain evidence="2 3">HTCC2143</strain>
    </source>
</reference>
<dbReference type="PANTHER" id="PTHR35024">
    <property type="entry name" value="HYPOTHETICAL CYTOSOLIC PROTEIN"/>
    <property type="match status" value="1"/>
</dbReference>
<dbReference type="STRING" id="247633.GP2143_18236"/>
<organism evidence="2 3">
    <name type="scientific">marine gamma proteobacterium HTCC2143</name>
    <dbReference type="NCBI Taxonomy" id="247633"/>
    <lineage>
        <taxon>Bacteria</taxon>
        <taxon>Pseudomonadati</taxon>
        <taxon>Pseudomonadota</taxon>
        <taxon>Gammaproteobacteria</taxon>
        <taxon>Cellvibrionales</taxon>
        <taxon>Spongiibacteraceae</taxon>
        <taxon>BD1-7 clade</taxon>
    </lineage>
</organism>
<keyword evidence="3" id="KW-1185">Reference proteome</keyword>